<evidence type="ECO:0000313" key="1">
    <source>
        <dbReference type="EMBL" id="CUA99588.1"/>
    </source>
</evidence>
<organism evidence="1 2">
    <name type="scientific">Thiomonas bhubaneswarensis</name>
    <dbReference type="NCBI Taxonomy" id="339866"/>
    <lineage>
        <taxon>Bacteria</taxon>
        <taxon>Pseudomonadati</taxon>
        <taxon>Pseudomonadota</taxon>
        <taxon>Betaproteobacteria</taxon>
        <taxon>Burkholderiales</taxon>
        <taxon>Thiomonas</taxon>
    </lineage>
</organism>
<dbReference type="Proteomes" id="UP000183649">
    <property type="component" value="Unassembled WGS sequence"/>
</dbReference>
<proteinExistence type="predicted"/>
<reference evidence="2" key="1">
    <citation type="submission" date="2015-08" db="EMBL/GenBank/DDBJ databases">
        <authorList>
            <person name="Varghese N."/>
        </authorList>
    </citation>
    <scope>NUCLEOTIDE SEQUENCE [LARGE SCALE GENOMIC DNA]</scope>
    <source>
        <strain evidence="2">DSM 18181</strain>
    </source>
</reference>
<dbReference type="STRING" id="339866.GCA_001418255_02564"/>
<dbReference type="RefSeq" id="WP_055451411.1">
    <property type="nucleotide sequence ID" value="NZ_CYHF01000010.1"/>
</dbReference>
<keyword evidence="2" id="KW-1185">Reference proteome</keyword>
<gene>
    <name evidence="1" type="ORF">Ga0061069_1102</name>
</gene>
<dbReference type="AlphaFoldDB" id="A0A0K6I9A2"/>
<protein>
    <submittedName>
        <fullName evidence="1">Uncharacterized protein</fullName>
    </submittedName>
</protein>
<evidence type="ECO:0000313" key="2">
    <source>
        <dbReference type="Proteomes" id="UP000183649"/>
    </source>
</evidence>
<dbReference type="EMBL" id="CYHF01000010">
    <property type="protein sequence ID" value="CUA99588.1"/>
    <property type="molecule type" value="Genomic_DNA"/>
</dbReference>
<name>A0A0K6I9A2_9BURK</name>
<accession>A0A0K6I9A2</accession>
<sequence length="72" mass="7560">MRMLFGLIGLLLTLLIVVWLVRTQLSAQVGISGSSSAADARGDEGQPASAALKQFKQSLDKALKAHPASVPE</sequence>